<reference evidence="1" key="1">
    <citation type="submission" date="2021-03" db="EMBL/GenBank/DDBJ databases">
        <title>Streptomyces strains.</title>
        <authorList>
            <person name="Lund M.B."/>
            <person name="Toerring T."/>
        </authorList>
    </citation>
    <scope>NUCLEOTIDE SEQUENCE</scope>
    <source>
        <strain evidence="1">JCM 4242</strain>
    </source>
</reference>
<dbReference type="Proteomes" id="UP000664781">
    <property type="component" value="Unassembled WGS sequence"/>
</dbReference>
<evidence type="ECO:0000313" key="1">
    <source>
        <dbReference type="EMBL" id="MBO0656924.1"/>
    </source>
</evidence>
<dbReference type="EMBL" id="JAFMOF010000005">
    <property type="protein sequence ID" value="MBO0656924.1"/>
    <property type="molecule type" value="Genomic_DNA"/>
</dbReference>
<protein>
    <submittedName>
        <fullName evidence="1">Uncharacterized protein</fullName>
    </submittedName>
</protein>
<gene>
    <name evidence="1" type="ORF">J1792_30545</name>
</gene>
<keyword evidence="2" id="KW-1185">Reference proteome</keyword>
<comment type="caution">
    <text evidence="1">The sequence shown here is derived from an EMBL/GenBank/DDBJ whole genome shotgun (WGS) entry which is preliminary data.</text>
</comment>
<organism evidence="1 2">
    <name type="scientific">Streptomyces triculaminicus</name>
    <dbReference type="NCBI Taxonomy" id="2816232"/>
    <lineage>
        <taxon>Bacteria</taxon>
        <taxon>Bacillati</taxon>
        <taxon>Actinomycetota</taxon>
        <taxon>Actinomycetes</taxon>
        <taxon>Kitasatosporales</taxon>
        <taxon>Streptomycetaceae</taxon>
        <taxon>Streptomyces</taxon>
    </lineage>
</organism>
<dbReference type="AlphaFoldDB" id="A0A939JUM8"/>
<evidence type="ECO:0000313" key="2">
    <source>
        <dbReference type="Proteomes" id="UP000664781"/>
    </source>
</evidence>
<sequence length="60" mass="6775">MPERESAIITSGHRWMAGQESTDAYITKVLQLAATTPGQELFRWIRSRIALVLQAHHRGS</sequence>
<accession>A0A939JUM8</accession>
<proteinExistence type="predicted"/>
<name>A0A939JUM8_9ACTN</name>
<dbReference type="RefSeq" id="WP_207248631.1">
    <property type="nucleotide sequence ID" value="NZ_JAFMOF010000005.1"/>
</dbReference>